<comment type="caution">
    <text evidence="2">The sequence shown here is derived from an EMBL/GenBank/DDBJ whole genome shotgun (WGS) entry which is preliminary data.</text>
</comment>
<evidence type="ECO:0000256" key="1">
    <source>
        <dbReference type="SAM" id="MobiDB-lite"/>
    </source>
</evidence>
<accession>A0A544YRC6</accession>
<dbReference type="EMBL" id="VIRM01000025">
    <property type="protein sequence ID" value="TQS19340.1"/>
    <property type="molecule type" value="Genomic_DNA"/>
</dbReference>
<feature type="region of interest" description="Disordered" evidence="1">
    <location>
        <begin position="1"/>
        <end position="35"/>
    </location>
</feature>
<proteinExistence type="predicted"/>
<evidence type="ECO:0000313" key="2">
    <source>
        <dbReference type="EMBL" id="TQS19340.1"/>
    </source>
</evidence>
<evidence type="ECO:0000313" key="3">
    <source>
        <dbReference type="Proteomes" id="UP000316541"/>
    </source>
</evidence>
<dbReference type="Proteomes" id="UP000316541">
    <property type="component" value="Unassembled WGS sequence"/>
</dbReference>
<name>A0A544YRC6_9ACTN</name>
<protein>
    <submittedName>
        <fullName evidence="2">Uncharacterized protein</fullName>
    </submittedName>
</protein>
<dbReference type="AlphaFoldDB" id="A0A544YRC6"/>
<reference evidence="2 3" key="1">
    <citation type="submission" date="2019-07" db="EMBL/GenBank/DDBJ databases">
        <title>Microbispora hainanensis DSM 45428.</title>
        <authorList>
            <person name="Thawai C."/>
        </authorList>
    </citation>
    <scope>NUCLEOTIDE SEQUENCE [LARGE SCALE GENOMIC DNA]</scope>
    <source>
        <strain evidence="2 3">DSM 45428</strain>
    </source>
</reference>
<gene>
    <name evidence="2" type="ORF">FLX08_20670</name>
</gene>
<organism evidence="2 3">
    <name type="scientific">Microbispora hainanensis</name>
    <dbReference type="NCBI Taxonomy" id="568844"/>
    <lineage>
        <taxon>Bacteria</taxon>
        <taxon>Bacillati</taxon>
        <taxon>Actinomycetota</taxon>
        <taxon>Actinomycetes</taxon>
        <taxon>Streptosporangiales</taxon>
        <taxon>Streptosporangiaceae</taxon>
        <taxon>Microbispora</taxon>
    </lineage>
</organism>
<sequence length="106" mass="12169">MGDCAAKRPGADIPLPPPYHGIHASPPRDGHKRIKWMKPTNRSDRVRVRRHTCECKPTIYELCSAGGVFFIRRTIRGKNVEIRETERLVAARMEDLWVRLLSGEVH</sequence>
<feature type="compositionally biased region" description="Basic and acidic residues" evidence="1">
    <location>
        <begin position="1"/>
        <end position="10"/>
    </location>
</feature>